<protein>
    <submittedName>
        <fullName evidence="2">Uncharacterized protein</fullName>
    </submittedName>
</protein>
<dbReference type="Proteomes" id="UP000077202">
    <property type="component" value="Unassembled WGS sequence"/>
</dbReference>
<evidence type="ECO:0000313" key="2">
    <source>
        <dbReference type="EMBL" id="OAE34129.1"/>
    </source>
</evidence>
<accession>A0A176WM63</accession>
<comment type="caution">
    <text evidence="2">The sequence shown here is derived from an EMBL/GenBank/DDBJ whole genome shotgun (WGS) entry which is preliminary data.</text>
</comment>
<name>A0A176WM63_MARPO</name>
<dbReference type="AlphaFoldDB" id="A0A176WM63"/>
<dbReference type="EMBL" id="LVLJ01000455">
    <property type="protein sequence ID" value="OAE34129.1"/>
    <property type="molecule type" value="Genomic_DNA"/>
</dbReference>
<proteinExistence type="predicted"/>
<gene>
    <name evidence="2" type="ORF">AXG93_2891s1540</name>
</gene>
<keyword evidence="3" id="KW-1185">Reference proteome</keyword>
<reference evidence="2" key="1">
    <citation type="submission" date="2016-03" db="EMBL/GenBank/DDBJ databases">
        <title>Mechanisms controlling the formation of the plant cell surface in tip-growing cells are functionally conserved among land plants.</title>
        <authorList>
            <person name="Honkanen S."/>
            <person name="Jones V.A."/>
            <person name="Morieri G."/>
            <person name="Champion C."/>
            <person name="Hetherington A.J."/>
            <person name="Kelly S."/>
            <person name="Saint-Marcoux D."/>
            <person name="Proust H."/>
            <person name="Prescott H."/>
            <person name="Dolan L."/>
        </authorList>
    </citation>
    <scope>NUCLEOTIDE SEQUENCE [LARGE SCALE GENOMIC DNA]</scope>
    <source>
        <tissue evidence="2">Whole gametophyte</tissue>
    </source>
</reference>
<evidence type="ECO:0000256" key="1">
    <source>
        <dbReference type="SAM" id="MobiDB-lite"/>
    </source>
</evidence>
<sequence length="124" mass="13296">MIKMEDENGVGAKYTHGAVWRNGPQGSEHDVRMGSNPADVGEKLDKHGPALARSTQTKVPGVQIMRHVGAMFQLACGVENSILCLDRANRVRRVSHWAHLAPVDAVMAHYGRSRVGTGAGNGGE</sequence>
<evidence type="ECO:0000313" key="3">
    <source>
        <dbReference type="Proteomes" id="UP000077202"/>
    </source>
</evidence>
<organism evidence="2 3">
    <name type="scientific">Marchantia polymorpha subsp. ruderalis</name>
    <dbReference type="NCBI Taxonomy" id="1480154"/>
    <lineage>
        <taxon>Eukaryota</taxon>
        <taxon>Viridiplantae</taxon>
        <taxon>Streptophyta</taxon>
        <taxon>Embryophyta</taxon>
        <taxon>Marchantiophyta</taxon>
        <taxon>Marchantiopsida</taxon>
        <taxon>Marchantiidae</taxon>
        <taxon>Marchantiales</taxon>
        <taxon>Marchantiaceae</taxon>
        <taxon>Marchantia</taxon>
    </lineage>
</organism>
<feature type="region of interest" description="Disordered" evidence="1">
    <location>
        <begin position="16"/>
        <end position="57"/>
    </location>
</feature>